<name>A0A0W8E2C8_9ZZZZ</name>
<dbReference type="EMBL" id="LNQE01001908">
    <property type="protein sequence ID" value="KUG02816.1"/>
    <property type="molecule type" value="Genomic_DNA"/>
</dbReference>
<dbReference type="Gene3D" id="3.30.457.10">
    <property type="entry name" value="Copper amine oxidase-like, N-terminal domain"/>
    <property type="match status" value="1"/>
</dbReference>
<sequence>MRRIVSALFLVIIVLVGLPLITLAHGKEPAPSAGVVPPLTVKINGLKVNAPAEMDVAEGQVMVPLRWAAEQLGASSVEWDSETRTVTIRTGQDFYNLERLNSYVRALQDSSNEQNDQLWPLPARVRNLPLSFAVPNREWVLELDKYRGHSTQPTLPHDPIYLRIISDDGLYEHSSLVYSAENRQGHYYLPMDWLDYLFHASADYNEVANVLSIQPPDVNQVKSQTAWAENALVPVSAEEALRLWGRGLQTRNGALQYTALSLQLRHKADNSYNVRQTYWVTGFSSPWAGPITITSQDKISDTRIEYTISFPEITSAPPHTTATEKLVIEKIPYESGEGWFITQILQSSGYGIIGADIDANVSKELELSTHS</sequence>
<gene>
    <name evidence="2" type="ORF">ASZ90_019810</name>
</gene>
<evidence type="ECO:0000313" key="2">
    <source>
        <dbReference type="EMBL" id="KUG02816.1"/>
    </source>
</evidence>
<dbReference type="InterPro" id="IPR036582">
    <property type="entry name" value="Mao_N_sf"/>
</dbReference>
<dbReference type="SUPFAM" id="SSF55383">
    <property type="entry name" value="Copper amine oxidase, domain N"/>
    <property type="match status" value="1"/>
</dbReference>
<reference evidence="2" key="1">
    <citation type="journal article" date="2015" name="Proc. Natl. Acad. Sci. U.S.A.">
        <title>Networks of energetic and metabolic interactions define dynamics in microbial communities.</title>
        <authorList>
            <person name="Embree M."/>
            <person name="Liu J.K."/>
            <person name="Al-Bassam M.M."/>
            <person name="Zengler K."/>
        </authorList>
    </citation>
    <scope>NUCLEOTIDE SEQUENCE</scope>
</reference>
<protein>
    <recommendedName>
        <fullName evidence="1">Copper amine oxidase-like N-terminal domain-containing protein</fullName>
    </recommendedName>
</protein>
<proteinExistence type="predicted"/>
<evidence type="ECO:0000259" key="1">
    <source>
        <dbReference type="Pfam" id="PF07833"/>
    </source>
</evidence>
<comment type="caution">
    <text evidence="2">The sequence shown here is derived from an EMBL/GenBank/DDBJ whole genome shotgun (WGS) entry which is preliminary data.</text>
</comment>
<organism evidence="2">
    <name type="scientific">hydrocarbon metagenome</name>
    <dbReference type="NCBI Taxonomy" id="938273"/>
    <lineage>
        <taxon>unclassified sequences</taxon>
        <taxon>metagenomes</taxon>
        <taxon>ecological metagenomes</taxon>
    </lineage>
</organism>
<dbReference type="Pfam" id="PF07833">
    <property type="entry name" value="Cu_amine_oxidN1"/>
    <property type="match status" value="1"/>
</dbReference>
<dbReference type="InterPro" id="IPR012854">
    <property type="entry name" value="Cu_amine_oxidase-like_N"/>
</dbReference>
<dbReference type="AlphaFoldDB" id="A0A0W8E2C8"/>
<accession>A0A0W8E2C8</accession>
<feature type="domain" description="Copper amine oxidase-like N-terminal" evidence="1">
    <location>
        <begin position="43"/>
        <end position="92"/>
    </location>
</feature>